<dbReference type="EMBL" id="AAVT01000004">
    <property type="protein sequence ID" value="EAW31133.1"/>
    <property type="molecule type" value="Genomic_DNA"/>
</dbReference>
<dbReference type="Pfam" id="PF13193">
    <property type="entry name" value="AMP-binding_C"/>
    <property type="match status" value="1"/>
</dbReference>
<dbReference type="EC" id="2.3.1.86" evidence="5"/>
<dbReference type="InterPro" id="IPR050237">
    <property type="entry name" value="ATP-dep_AMP-bd_enzyme"/>
</dbReference>
<dbReference type="SUPFAM" id="SSF56801">
    <property type="entry name" value="Acetyl-CoA synthetase-like"/>
    <property type="match status" value="1"/>
</dbReference>
<dbReference type="GO" id="GO:0004321">
    <property type="term" value="F:fatty-acyl-CoA synthase activity"/>
    <property type="evidence" value="ECO:0007669"/>
    <property type="project" value="UniProtKB-EC"/>
</dbReference>
<dbReference type="InterPro" id="IPR045851">
    <property type="entry name" value="AMP-bd_C_sf"/>
</dbReference>
<keyword evidence="2" id="KW-0436">Ligase</keyword>
<dbReference type="AlphaFoldDB" id="A0YD30"/>
<dbReference type="PROSITE" id="PS00455">
    <property type="entry name" value="AMP_BINDING"/>
    <property type="match status" value="1"/>
</dbReference>
<protein>
    <submittedName>
        <fullName evidence="5">Acyl-CoA synthase</fullName>
        <ecNumber evidence="5">2.3.1.86</ecNumber>
    </submittedName>
</protein>
<organism evidence="5 6">
    <name type="scientific">marine gamma proteobacterium HTCC2143</name>
    <dbReference type="NCBI Taxonomy" id="247633"/>
    <lineage>
        <taxon>Bacteria</taxon>
        <taxon>Pseudomonadati</taxon>
        <taxon>Pseudomonadota</taxon>
        <taxon>Gammaproteobacteria</taxon>
        <taxon>Cellvibrionales</taxon>
        <taxon>Spongiibacteraceae</taxon>
        <taxon>BD1-7 clade</taxon>
    </lineage>
</organism>
<feature type="domain" description="AMP-binding enzyme C-terminal" evidence="4">
    <location>
        <begin position="448"/>
        <end position="521"/>
    </location>
</feature>
<dbReference type="NCBIfam" id="NF004837">
    <property type="entry name" value="PRK06187.1"/>
    <property type="match status" value="1"/>
</dbReference>
<evidence type="ECO:0000313" key="5">
    <source>
        <dbReference type="EMBL" id="EAW31133.1"/>
    </source>
</evidence>
<evidence type="ECO:0000313" key="6">
    <source>
        <dbReference type="Proteomes" id="UP000004931"/>
    </source>
</evidence>
<dbReference type="InterPro" id="IPR020845">
    <property type="entry name" value="AMP-binding_CS"/>
</dbReference>
<reference evidence="5 6" key="1">
    <citation type="journal article" date="2010" name="J. Bacteriol.">
        <title>Genome sequence of the oligotrophic marine Gammaproteobacterium HTCC2143, isolated from the Oregon Coast.</title>
        <authorList>
            <person name="Oh H.M."/>
            <person name="Kang I."/>
            <person name="Ferriera S."/>
            <person name="Giovannoni S.J."/>
            <person name="Cho J.C."/>
        </authorList>
    </citation>
    <scope>NUCLEOTIDE SEQUENCE [LARGE SCALE GENOMIC DNA]</scope>
    <source>
        <strain evidence="5 6">HTCC2143</strain>
    </source>
</reference>
<dbReference type="Gene3D" id="3.40.50.12780">
    <property type="entry name" value="N-terminal domain of ligase-like"/>
    <property type="match status" value="1"/>
</dbReference>
<sequence length="542" mass="59394">MVMPATVMPSTMMHMPMTVQMIMDHGRNVFPDSRVGTFDGESITYTSYAEIAENAARLAAALQSLGIVQGDRVATFSWNNTAHMEAYLGIPSMGAIMHTVNIRLSPEHIAYIINHAENRIVLLDASLIELFTPVLPLLECVEHILVIGDGELVTSIDTLDYREQLAANEPLLDWPELDETSAAAVCYTSGTTGNPKGVVYSHRTTFVHSLASRAADTFGISEHDCILLLPAMYHANAWGLPYSGWFSGSDFTLPGPHLQADAIKRMVAIDRPTITATVPTILGDLLRADSKDLDMTCFRMLVCGGSAVSPAMIDAARDNWGVPVLQGWGMTETSPLCALSHPPREYKGAAETQWRTKSGRPVSGMQVRVVDDHGKPLPQDGSSVGELQLRGPWVTSGYHKGESSDSLSDDGWLRTGDVGHIDSRHFVQLTDRTKDVIKSGGEWISSVELENILAGHPGVIEVAVIATADERWQERPLVIVVVKDGTDATTLRAFLTDKVARFWMPEYWSLVQDIPKTSVGKLDKKRLRDLNNAGRLNIEVVR</sequence>
<gene>
    <name evidence="5" type="ORF">GP2143_03393</name>
</gene>
<dbReference type="eggNOG" id="COG0318">
    <property type="taxonomic scope" value="Bacteria"/>
</dbReference>
<evidence type="ECO:0000256" key="1">
    <source>
        <dbReference type="ARBA" id="ARBA00006432"/>
    </source>
</evidence>
<dbReference type="InterPro" id="IPR025110">
    <property type="entry name" value="AMP-bd_C"/>
</dbReference>
<dbReference type="GO" id="GO:0016877">
    <property type="term" value="F:ligase activity, forming carbon-sulfur bonds"/>
    <property type="evidence" value="ECO:0007669"/>
    <property type="project" value="UniProtKB-ARBA"/>
</dbReference>
<keyword evidence="6" id="KW-1185">Reference proteome</keyword>
<dbReference type="InterPro" id="IPR042099">
    <property type="entry name" value="ANL_N_sf"/>
</dbReference>
<comment type="similarity">
    <text evidence="1">Belongs to the ATP-dependent AMP-binding enzyme family.</text>
</comment>
<dbReference type="Pfam" id="PF00501">
    <property type="entry name" value="AMP-binding"/>
    <property type="match status" value="1"/>
</dbReference>
<feature type="domain" description="AMP-dependent synthetase/ligase" evidence="3">
    <location>
        <begin position="31"/>
        <end position="399"/>
    </location>
</feature>
<accession>A0YD30</accession>
<dbReference type="STRING" id="247633.GP2143_03393"/>
<dbReference type="PANTHER" id="PTHR43767">
    <property type="entry name" value="LONG-CHAIN-FATTY-ACID--COA LIGASE"/>
    <property type="match status" value="1"/>
</dbReference>
<comment type="caution">
    <text evidence="5">The sequence shown here is derived from an EMBL/GenBank/DDBJ whole genome shotgun (WGS) entry which is preliminary data.</text>
</comment>
<dbReference type="PANTHER" id="PTHR43767:SF11">
    <property type="entry name" value="MEDIUM-CHAIN-FATTY-ACID--COA LIGASE"/>
    <property type="match status" value="1"/>
</dbReference>
<dbReference type="InterPro" id="IPR000873">
    <property type="entry name" value="AMP-dep_synth/lig_dom"/>
</dbReference>
<keyword evidence="5" id="KW-0808">Transferase</keyword>
<dbReference type="Gene3D" id="3.30.300.30">
    <property type="match status" value="1"/>
</dbReference>
<proteinExistence type="inferred from homology"/>
<evidence type="ECO:0000259" key="3">
    <source>
        <dbReference type="Pfam" id="PF00501"/>
    </source>
</evidence>
<dbReference type="Proteomes" id="UP000004931">
    <property type="component" value="Unassembled WGS sequence"/>
</dbReference>
<evidence type="ECO:0000259" key="4">
    <source>
        <dbReference type="Pfam" id="PF13193"/>
    </source>
</evidence>
<name>A0YD30_9GAMM</name>
<keyword evidence="5" id="KW-0012">Acyltransferase</keyword>
<dbReference type="FunFam" id="3.30.300.30:FF:000008">
    <property type="entry name" value="2,3-dihydroxybenzoate-AMP ligase"/>
    <property type="match status" value="1"/>
</dbReference>
<evidence type="ECO:0000256" key="2">
    <source>
        <dbReference type="ARBA" id="ARBA00022598"/>
    </source>
</evidence>